<dbReference type="PROSITE" id="PS00108">
    <property type="entry name" value="PROTEIN_KINASE_ST"/>
    <property type="match status" value="1"/>
</dbReference>
<dbReference type="GO" id="GO:0004674">
    <property type="term" value="F:protein serine/threonine kinase activity"/>
    <property type="evidence" value="ECO:0007669"/>
    <property type="project" value="UniProtKB-KW"/>
</dbReference>
<keyword evidence="3" id="KW-0723">Serine/threonine-protein kinase</keyword>
<feature type="coiled-coil region" evidence="10">
    <location>
        <begin position="467"/>
        <end position="512"/>
    </location>
</feature>
<evidence type="ECO:0000256" key="6">
    <source>
        <dbReference type="ARBA" id="ARBA00022777"/>
    </source>
</evidence>
<reference evidence="13 14" key="1">
    <citation type="journal article" date="2019" name="J. Hered.">
        <title>An Improved Genome Assembly for Drosophila navojoa, the Basal Species in the mojavensis Cluster.</title>
        <authorList>
            <person name="Vanderlinde T."/>
            <person name="Dupim E.G."/>
            <person name="Nazario-Yepiz N.O."/>
            <person name="Carvalho A.B."/>
        </authorList>
    </citation>
    <scope>NUCLEOTIDE SEQUENCE [LARGE SCALE GENOMIC DNA]</scope>
    <source>
        <strain evidence="13">Navoj_Jal97</strain>
        <tissue evidence="13">Whole organism</tissue>
    </source>
</reference>
<dbReference type="PANTHER" id="PTHR44899:SF10">
    <property type="entry name" value="NIMA-RELATED KINASE 2"/>
    <property type="match status" value="1"/>
</dbReference>
<evidence type="ECO:0000313" key="13">
    <source>
        <dbReference type="EMBL" id="TDG42761.1"/>
    </source>
</evidence>
<comment type="catalytic activity">
    <reaction evidence="8">
        <text>L-threonyl-[protein] + ATP = O-phospho-L-threonyl-[protein] + ADP + H(+)</text>
        <dbReference type="Rhea" id="RHEA:46608"/>
        <dbReference type="Rhea" id="RHEA-COMP:11060"/>
        <dbReference type="Rhea" id="RHEA-COMP:11605"/>
        <dbReference type="ChEBI" id="CHEBI:15378"/>
        <dbReference type="ChEBI" id="CHEBI:30013"/>
        <dbReference type="ChEBI" id="CHEBI:30616"/>
        <dbReference type="ChEBI" id="CHEBI:61977"/>
        <dbReference type="ChEBI" id="CHEBI:456216"/>
        <dbReference type="EC" id="2.7.11.1"/>
    </reaction>
</comment>
<feature type="compositionally biased region" description="Low complexity" evidence="11">
    <location>
        <begin position="609"/>
        <end position="624"/>
    </location>
</feature>
<dbReference type="OMA" id="IVQYYHH"/>
<evidence type="ECO:0000256" key="1">
    <source>
        <dbReference type="ARBA" id="ARBA00010886"/>
    </source>
</evidence>
<evidence type="ECO:0000256" key="4">
    <source>
        <dbReference type="ARBA" id="ARBA00022679"/>
    </source>
</evidence>
<feature type="domain" description="Protein kinase" evidence="12">
    <location>
        <begin position="85"/>
        <end position="347"/>
    </location>
</feature>
<dbReference type="PANTHER" id="PTHR44899">
    <property type="entry name" value="CAMK FAMILY PROTEIN KINASE"/>
    <property type="match status" value="1"/>
</dbReference>
<dbReference type="Pfam" id="PF00069">
    <property type="entry name" value="Pkinase"/>
    <property type="match status" value="1"/>
</dbReference>
<feature type="region of interest" description="Disordered" evidence="11">
    <location>
        <begin position="571"/>
        <end position="627"/>
    </location>
</feature>
<dbReference type="InterPro" id="IPR051131">
    <property type="entry name" value="NEK_Ser/Thr_kinase_NIMA"/>
</dbReference>
<sequence>MVLGLDKRALWAALPLLGFAIGHFLDKKETERMTMFRDKSALYGRPGSEDRPPSCPKMSKEQQVEGGDSAMKSTSEFANKTLQDYEVLAVMGNGAFGTCYKVKDKTTGVLYAWKGMNYDELDDEKCESLISEITVLRQLQHPNIVQYYHHLVNREAKSIYIVMECCDGGDLAQLIQRARSQRKRFEEPYIWRVLFQLCRALQVCHNKIPSGTILHRDIKPANIFLDACGNVKLGDFGLARVLRRDQSFAASFVGTPHYMSPELVKGRQYDRKSDVWAVGCLIYELCALRPPFRGRAFEQLSENIAHGQFSCIPAVYSADLQSIIGFMLAVDHEERPGIEVITRHPLLVRNINQLPAEFPRLVDAGEDFQLPGAGKLFPDSPELSSTLFTEQYSFNEGYGQRRLSVTGVFTPDLRNELFYSAKRRIFGSRQLLKSDPSLYESIKREHSPQRITQNIFDEALQKRMHAIRAQESLLEQRANELAAAEQRVKAMERELRLKLEQVEQQAQAQMQAQSQPQKLCTCQMVPPVPPRKPLAKRHDDTYCSIELNETSPTVAKMNLALMTAPKQLQLQSQSSTLRKVTFQSPPKCSKFGPEQSAGAPPAPPVLPMQTSVSSNESAESQASSTRRKSILSLFGLSRVSKAPAKSTATAAAPAPAAATQPQRRPPLAVKLPATQQLPSQQQQQQQFNNMWTKEQKRAAFDLLAAMNAAEKDSASVVAARRQQLRQSVRERNSSMQRNRAMRRSLVLTAGGAQPKPLILGSREQMLI</sequence>
<keyword evidence="14" id="KW-1185">Reference proteome</keyword>
<organism evidence="13 14">
    <name type="scientific">Drosophila navojoa</name>
    <name type="common">Fruit fly</name>
    <dbReference type="NCBI Taxonomy" id="7232"/>
    <lineage>
        <taxon>Eukaryota</taxon>
        <taxon>Metazoa</taxon>
        <taxon>Ecdysozoa</taxon>
        <taxon>Arthropoda</taxon>
        <taxon>Hexapoda</taxon>
        <taxon>Insecta</taxon>
        <taxon>Pterygota</taxon>
        <taxon>Neoptera</taxon>
        <taxon>Endopterygota</taxon>
        <taxon>Diptera</taxon>
        <taxon>Brachycera</taxon>
        <taxon>Muscomorpha</taxon>
        <taxon>Ephydroidea</taxon>
        <taxon>Drosophilidae</taxon>
        <taxon>Drosophila</taxon>
    </lineage>
</organism>
<dbReference type="PROSITE" id="PS50011">
    <property type="entry name" value="PROTEIN_KINASE_DOM"/>
    <property type="match status" value="1"/>
</dbReference>
<evidence type="ECO:0000256" key="9">
    <source>
        <dbReference type="ARBA" id="ARBA00048679"/>
    </source>
</evidence>
<dbReference type="AlphaFoldDB" id="A0A484B4K6"/>
<dbReference type="InterPro" id="IPR011009">
    <property type="entry name" value="Kinase-like_dom_sf"/>
</dbReference>
<feature type="region of interest" description="Disordered" evidence="11">
    <location>
        <begin position="41"/>
        <end position="70"/>
    </location>
</feature>
<dbReference type="Proteomes" id="UP000295192">
    <property type="component" value="Unassembled WGS sequence"/>
</dbReference>
<feature type="compositionally biased region" description="Basic and acidic residues" evidence="11">
    <location>
        <begin position="47"/>
        <end position="63"/>
    </location>
</feature>
<dbReference type="Gene3D" id="1.10.510.10">
    <property type="entry name" value="Transferase(Phosphotransferase) domain 1"/>
    <property type="match status" value="1"/>
</dbReference>
<evidence type="ECO:0000256" key="10">
    <source>
        <dbReference type="SAM" id="Coils"/>
    </source>
</evidence>
<gene>
    <name evidence="13" type="ORF">AWZ03_010808</name>
</gene>
<keyword evidence="6" id="KW-0418">Kinase</keyword>
<keyword evidence="10" id="KW-0175">Coiled coil</keyword>
<comment type="caution">
    <text evidence="13">The sequence shown here is derived from an EMBL/GenBank/DDBJ whole genome shotgun (WGS) entry which is preliminary data.</text>
</comment>
<dbReference type="InterPro" id="IPR000719">
    <property type="entry name" value="Prot_kinase_dom"/>
</dbReference>
<dbReference type="SUPFAM" id="SSF56112">
    <property type="entry name" value="Protein kinase-like (PK-like)"/>
    <property type="match status" value="1"/>
</dbReference>
<dbReference type="FunFam" id="3.30.200.20:FF:000042">
    <property type="entry name" value="Aurora kinase A"/>
    <property type="match status" value="1"/>
</dbReference>
<dbReference type="STRING" id="7232.A0A484B4K6"/>
<dbReference type="InterPro" id="IPR008271">
    <property type="entry name" value="Ser/Thr_kinase_AS"/>
</dbReference>
<evidence type="ECO:0000256" key="3">
    <source>
        <dbReference type="ARBA" id="ARBA00022527"/>
    </source>
</evidence>
<accession>A0A484B4K6</accession>
<name>A0A484B4K6_DRONA</name>
<evidence type="ECO:0000256" key="8">
    <source>
        <dbReference type="ARBA" id="ARBA00047899"/>
    </source>
</evidence>
<dbReference type="EMBL" id="LSRL02000199">
    <property type="protein sequence ID" value="TDG42761.1"/>
    <property type="molecule type" value="Genomic_DNA"/>
</dbReference>
<dbReference type="SMART" id="SM00220">
    <property type="entry name" value="S_TKc"/>
    <property type="match status" value="1"/>
</dbReference>
<evidence type="ECO:0000256" key="2">
    <source>
        <dbReference type="ARBA" id="ARBA00012513"/>
    </source>
</evidence>
<dbReference type="InterPro" id="IPR012575">
    <property type="entry name" value="NDUB1"/>
</dbReference>
<keyword evidence="5" id="KW-0547">Nucleotide-binding</keyword>
<keyword evidence="7" id="KW-0067">ATP-binding</keyword>
<comment type="similarity">
    <text evidence="1">Belongs to the protein kinase superfamily. NEK Ser/Thr protein kinase family. NIMA subfamily.</text>
</comment>
<dbReference type="CDD" id="cd08217">
    <property type="entry name" value="STKc_Nek2"/>
    <property type="match status" value="1"/>
</dbReference>
<evidence type="ECO:0000256" key="5">
    <source>
        <dbReference type="ARBA" id="ARBA00022741"/>
    </source>
</evidence>
<dbReference type="Pfam" id="PF08040">
    <property type="entry name" value="NADH_oxidored"/>
    <property type="match status" value="1"/>
</dbReference>
<dbReference type="GO" id="GO:0005739">
    <property type="term" value="C:mitochondrion"/>
    <property type="evidence" value="ECO:0007669"/>
    <property type="project" value="InterPro"/>
</dbReference>
<evidence type="ECO:0000256" key="11">
    <source>
        <dbReference type="SAM" id="MobiDB-lite"/>
    </source>
</evidence>
<comment type="catalytic activity">
    <reaction evidence="9">
        <text>L-seryl-[protein] + ATP = O-phospho-L-seryl-[protein] + ADP + H(+)</text>
        <dbReference type="Rhea" id="RHEA:17989"/>
        <dbReference type="Rhea" id="RHEA-COMP:9863"/>
        <dbReference type="Rhea" id="RHEA-COMP:11604"/>
        <dbReference type="ChEBI" id="CHEBI:15378"/>
        <dbReference type="ChEBI" id="CHEBI:29999"/>
        <dbReference type="ChEBI" id="CHEBI:30616"/>
        <dbReference type="ChEBI" id="CHEBI:83421"/>
        <dbReference type="ChEBI" id="CHEBI:456216"/>
        <dbReference type="EC" id="2.7.11.1"/>
    </reaction>
</comment>
<evidence type="ECO:0000256" key="7">
    <source>
        <dbReference type="ARBA" id="ARBA00022840"/>
    </source>
</evidence>
<dbReference type="Gene3D" id="3.30.200.20">
    <property type="entry name" value="Phosphorylase Kinase, domain 1"/>
    <property type="match status" value="1"/>
</dbReference>
<proteinExistence type="inferred from homology"/>
<evidence type="ECO:0000313" key="14">
    <source>
        <dbReference type="Proteomes" id="UP000295192"/>
    </source>
</evidence>
<dbReference type="GO" id="GO:0005524">
    <property type="term" value="F:ATP binding"/>
    <property type="evidence" value="ECO:0007669"/>
    <property type="project" value="UniProtKB-KW"/>
</dbReference>
<dbReference type="EC" id="2.7.11.1" evidence="2"/>
<evidence type="ECO:0000259" key="12">
    <source>
        <dbReference type="PROSITE" id="PS50011"/>
    </source>
</evidence>
<protein>
    <recommendedName>
        <fullName evidence="2">non-specific serine/threonine protein kinase</fullName>
        <ecNumber evidence="2">2.7.11.1</ecNumber>
    </recommendedName>
</protein>
<keyword evidence="4" id="KW-0808">Transferase</keyword>
<dbReference type="OrthoDB" id="9923602at2759"/>